<evidence type="ECO:0000256" key="1">
    <source>
        <dbReference type="ARBA" id="ARBA00023125"/>
    </source>
</evidence>
<dbReference type="AlphaFoldDB" id="A0AA39QRB7"/>
<dbReference type="Proteomes" id="UP001175228">
    <property type="component" value="Unassembled WGS sequence"/>
</dbReference>
<gene>
    <name evidence="6" type="ORF">EDD18DRAFT_33573</name>
</gene>
<dbReference type="InterPro" id="IPR050140">
    <property type="entry name" value="SRY-related_HMG-box_TF-like"/>
</dbReference>
<accession>A0AA39QRB7</accession>
<dbReference type="GO" id="GO:0030154">
    <property type="term" value="P:cell differentiation"/>
    <property type="evidence" value="ECO:0007669"/>
    <property type="project" value="TreeGrafter"/>
</dbReference>
<proteinExistence type="predicted"/>
<name>A0AA39QRB7_9AGAR</name>
<dbReference type="InterPro" id="IPR009071">
    <property type="entry name" value="HMG_box_dom"/>
</dbReference>
<dbReference type="GO" id="GO:0001228">
    <property type="term" value="F:DNA-binding transcription activator activity, RNA polymerase II-specific"/>
    <property type="evidence" value="ECO:0007669"/>
    <property type="project" value="TreeGrafter"/>
</dbReference>
<dbReference type="PANTHER" id="PTHR10270:SF161">
    <property type="entry name" value="SEX-DETERMINING REGION Y PROTEIN"/>
    <property type="match status" value="1"/>
</dbReference>
<sequence length="324" mass="37040">MSRFVHSHQYSTEHSYDHASQGHQPRQFVFQVVTLPDPEAVPLTPQYIDTPSPSSSSLSDESNSTADSSKKDRIRRPPNCYMIFRKDVVAKKLIPKGAEHDSRHLSRIIGEMWNKLPEEEKRYYQQRAEEELHNHKVLYPNYVYQPQKRTPKPREVKRNQPADIARSKEIAHLLSAGISGADLEEAVRRMPPLPTTSKTQTEAEPLKKKRVSRKTPISPLYAQPTMSGVQVWKTEAMPYQLDASIPSMNPHDGRHFFSAGASFDPLHLIHSEIPTNGFFDNQNPINEINYGLMMSSGLYDDPRATNASQFDPTYDYVNDYPCYP</sequence>
<evidence type="ECO:0000256" key="3">
    <source>
        <dbReference type="PROSITE-ProRule" id="PRU00267"/>
    </source>
</evidence>
<organism evidence="6 7">
    <name type="scientific">Armillaria luteobubalina</name>
    <dbReference type="NCBI Taxonomy" id="153913"/>
    <lineage>
        <taxon>Eukaryota</taxon>
        <taxon>Fungi</taxon>
        <taxon>Dikarya</taxon>
        <taxon>Basidiomycota</taxon>
        <taxon>Agaricomycotina</taxon>
        <taxon>Agaricomycetes</taxon>
        <taxon>Agaricomycetidae</taxon>
        <taxon>Agaricales</taxon>
        <taxon>Marasmiineae</taxon>
        <taxon>Physalacriaceae</taxon>
        <taxon>Armillaria</taxon>
    </lineage>
</organism>
<feature type="region of interest" description="Disordered" evidence="4">
    <location>
        <begin position="41"/>
        <end position="76"/>
    </location>
</feature>
<evidence type="ECO:0000313" key="7">
    <source>
        <dbReference type="Proteomes" id="UP001175228"/>
    </source>
</evidence>
<dbReference type="Gene3D" id="1.10.30.10">
    <property type="entry name" value="High mobility group box domain"/>
    <property type="match status" value="1"/>
</dbReference>
<feature type="region of interest" description="Disordered" evidence="4">
    <location>
        <begin position="192"/>
        <end position="213"/>
    </location>
</feature>
<keyword evidence="1 3" id="KW-0238">DNA-binding</keyword>
<dbReference type="Pfam" id="PF00505">
    <property type="entry name" value="HMG_box"/>
    <property type="match status" value="1"/>
</dbReference>
<reference evidence="6" key="1">
    <citation type="submission" date="2023-06" db="EMBL/GenBank/DDBJ databases">
        <authorList>
            <consortium name="Lawrence Berkeley National Laboratory"/>
            <person name="Ahrendt S."/>
            <person name="Sahu N."/>
            <person name="Indic B."/>
            <person name="Wong-Bajracharya J."/>
            <person name="Merenyi Z."/>
            <person name="Ke H.-M."/>
            <person name="Monk M."/>
            <person name="Kocsube S."/>
            <person name="Drula E."/>
            <person name="Lipzen A."/>
            <person name="Balint B."/>
            <person name="Henrissat B."/>
            <person name="Andreopoulos B."/>
            <person name="Martin F.M."/>
            <person name="Harder C.B."/>
            <person name="Rigling D."/>
            <person name="Ford K.L."/>
            <person name="Foster G.D."/>
            <person name="Pangilinan J."/>
            <person name="Papanicolaou A."/>
            <person name="Barry K."/>
            <person name="LaButti K."/>
            <person name="Viragh M."/>
            <person name="Koriabine M."/>
            <person name="Yan M."/>
            <person name="Riley R."/>
            <person name="Champramary S."/>
            <person name="Plett K.L."/>
            <person name="Tsai I.J."/>
            <person name="Slot J."/>
            <person name="Sipos G."/>
            <person name="Plett J."/>
            <person name="Nagy L.G."/>
            <person name="Grigoriev I.V."/>
        </authorList>
    </citation>
    <scope>NUCLEOTIDE SEQUENCE</scope>
    <source>
        <strain evidence="6">HWK02</strain>
    </source>
</reference>
<comment type="caution">
    <text evidence="6">The sequence shown here is derived from an EMBL/GenBank/DDBJ whole genome shotgun (WGS) entry which is preliminary data.</text>
</comment>
<dbReference type="SMART" id="SM00398">
    <property type="entry name" value="HMG"/>
    <property type="match status" value="1"/>
</dbReference>
<feature type="domain" description="HMG box" evidence="5">
    <location>
        <begin position="74"/>
        <end position="143"/>
    </location>
</feature>
<evidence type="ECO:0000259" key="5">
    <source>
        <dbReference type="PROSITE" id="PS50118"/>
    </source>
</evidence>
<feature type="region of interest" description="Disordered" evidence="4">
    <location>
        <begin position="1"/>
        <end position="23"/>
    </location>
</feature>
<dbReference type="InterPro" id="IPR036910">
    <property type="entry name" value="HMG_box_dom_sf"/>
</dbReference>
<dbReference type="GO" id="GO:0005634">
    <property type="term" value="C:nucleus"/>
    <property type="evidence" value="ECO:0007669"/>
    <property type="project" value="UniProtKB-UniRule"/>
</dbReference>
<feature type="DNA-binding region" description="HMG box" evidence="3">
    <location>
        <begin position="74"/>
        <end position="143"/>
    </location>
</feature>
<evidence type="ECO:0000256" key="2">
    <source>
        <dbReference type="ARBA" id="ARBA00023163"/>
    </source>
</evidence>
<evidence type="ECO:0000256" key="4">
    <source>
        <dbReference type="SAM" id="MobiDB-lite"/>
    </source>
</evidence>
<dbReference type="SUPFAM" id="SSF47095">
    <property type="entry name" value="HMG-box"/>
    <property type="match status" value="1"/>
</dbReference>
<dbReference type="GO" id="GO:0000978">
    <property type="term" value="F:RNA polymerase II cis-regulatory region sequence-specific DNA binding"/>
    <property type="evidence" value="ECO:0007669"/>
    <property type="project" value="TreeGrafter"/>
</dbReference>
<protein>
    <recommendedName>
        <fullName evidence="5">HMG box domain-containing protein</fullName>
    </recommendedName>
</protein>
<dbReference type="CDD" id="cd01389">
    <property type="entry name" value="HMG-box_ROX1-like"/>
    <property type="match status" value="1"/>
</dbReference>
<dbReference type="PANTHER" id="PTHR10270">
    <property type="entry name" value="SOX TRANSCRIPTION FACTOR"/>
    <property type="match status" value="1"/>
</dbReference>
<keyword evidence="3" id="KW-0539">Nucleus</keyword>
<feature type="compositionally biased region" description="Low complexity" evidence="4">
    <location>
        <begin position="52"/>
        <end position="67"/>
    </location>
</feature>
<evidence type="ECO:0000313" key="6">
    <source>
        <dbReference type="EMBL" id="KAK0506496.1"/>
    </source>
</evidence>
<keyword evidence="7" id="KW-1185">Reference proteome</keyword>
<dbReference type="EMBL" id="JAUEPU010000001">
    <property type="protein sequence ID" value="KAK0506496.1"/>
    <property type="molecule type" value="Genomic_DNA"/>
</dbReference>
<dbReference type="PROSITE" id="PS50118">
    <property type="entry name" value="HMG_BOX_2"/>
    <property type="match status" value="1"/>
</dbReference>
<keyword evidence="2" id="KW-0804">Transcription</keyword>